<evidence type="ECO:0000313" key="2">
    <source>
        <dbReference type="EMBL" id="MFC4821355.1"/>
    </source>
</evidence>
<proteinExistence type="predicted"/>
<gene>
    <name evidence="2" type="ORF">ACFO6Q_13555</name>
</gene>
<dbReference type="Gene3D" id="1.25.40.10">
    <property type="entry name" value="Tetratricopeptide repeat domain"/>
    <property type="match status" value="1"/>
</dbReference>
<feature type="signal peptide" evidence="1">
    <location>
        <begin position="1"/>
        <end position="22"/>
    </location>
</feature>
<reference evidence="3" key="1">
    <citation type="journal article" date="2019" name="Int. J. Syst. Evol. Microbiol.">
        <title>The Global Catalogue of Microorganisms (GCM) 10K type strain sequencing project: providing services to taxonomists for standard genome sequencing and annotation.</title>
        <authorList>
            <consortium name="The Broad Institute Genomics Platform"/>
            <consortium name="The Broad Institute Genome Sequencing Center for Infectious Disease"/>
            <person name="Wu L."/>
            <person name="Ma J."/>
        </authorList>
    </citation>
    <scope>NUCLEOTIDE SEQUENCE [LARGE SCALE GENOMIC DNA]</scope>
    <source>
        <strain evidence="3">CCUG 30340</strain>
    </source>
</reference>
<keyword evidence="1" id="KW-0732">Signal</keyword>
<evidence type="ECO:0000256" key="1">
    <source>
        <dbReference type="SAM" id="SignalP"/>
    </source>
</evidence>
<dbReference type="Proteomes" id="UP001595886">
    <property type="component" value="Unassembled WGS sequence"/>
</dbReference>
<name>A0ABV9QWC5_9GAMM</name>
<sequence>MNKPGLRLLSLAFCLIPACLVAAPPSEPEFESVTRRDYYDLLMRADQALRDEKSTNVAELQQRLACAGNQSSQAALGGLYLIGRGVAKDDLTGYAWMKLAGTSGEPRYRKVTDTLEQHMTPEQRAAADAKVEKLKSLYAEVPTHMNCSQVKLPRSNMKELRCEPEAAASRRSFVWLKRCAAEP</sequence>
<accession>A0ABV9QWC5</accession>
<dbReference type="EMBL" id="JBHSHD010000010">
    <property type="protein sequence ID" value="MFC4821355.1"/>
    <property type="molecule type" value="Genomic_DNA"/>
</dbReference>
<organism evidence="2 3">
    <name type="scientific">Dokdonella ginsengisoli</name>
    <dbReference type="NCBI Taxonomy" id="363846"/>
    <lineage>
        <taxon>Bacteria</taxon>
        <taxon>Pseudomonadati</taxon>
        <taxon>Pseudomonadota</taxon>
        <taxon>Gammaproteobacteria</taxon>
        <taxon>Lysobacterales</taxon>
        <taxon>Rhodanobacteraceae</taxon>
        <taxon>Dokdonella</taxon>
    </lineage>
</organism>
<dbReference type="InterPro" id="IPR011990">
    <property type="entry name" value="TPR-like_helical_dom_sf"/>
</dbReference>
<evidence type="ECO:0000313" key="3">
    <source>
        <dbReference type="Proteomes" id="UP001595886"/>
    </source>
</evidence>
<evidence type="ECO:0008006" key="4">
    <source>
        <dbReference type="Google" id="ProtNLM"/>
    </source>
</evidence>
<keyword evidence="3" id="KW-1185">Reference proteome</keyword>
<comment type="caution">
    <text evidence="2">The sequence shown here is derived from an EMBL/GenBank/DDBJ whole genome shotgun (WGS) entry which is preliminary data.</text>
</comment>
<protein>
    <recommendedName>
        <fullName evidence="4">Sel1 repeat family protein</fullName>
    </recommendedName>
</protein>
<dbReference type="RefSeq" id="WP_380021638.1">
    <property type="nucleotide sequence ID" value="NZ_JBHSHD010000010.1"/>
</dbReference>
<feature type="chain" id="PRO_5046045773" description="Sel1 repeat family protein" evidence="1">
    <location>
        <begin position="23"/>
        <end position="183"/>
    </location>
</feature>